<organism evidence="17 18">
    <name type="scientific">Stylosanthes scabra</name>
    <dbReference type="NCBI Taxonomy" id="79078"/>
    <lineage>
        <taxon>Eukaryota</taxon>
        <taxon>Viridiplantae</taxon>
        <taxon>Streptophyta</taxon>
        <taxon>Embryophyta</taxon>
        <taxon>Tracheophyta</taxon>
        <taxon>Spermatophyta</taxon>
        <taxon>Magnoliopsida</taxon>
        <taxon>eudicotyledons</taxon>
        <taxon>Gunneridae</taxon>
        <taxon>Pentapetalae</taxon>
        <taxon>rosids</taxon>
        <taxon>fabids</taxon>
        <taxon>Fabales</taxon>
        <taxon>Fabaceae</taxon>
        <taxon>Papilionoideae</taxon>
        <taxon>50 kb inversion clade</taxon>
        <taxon>dalbergioids sensu lato</taxon>
        <taxon>Dalbergieae</taxon>
        <taxon>Pterocarpus clade</taxon>
        <taxon>Stylosanthes</taxon>
    </lineage>
</organism>
<dbReference type="EC" id="2.7.11.1" evidence="2"/>
<keyword evidence="4" id="KW-0433">Leucine-rich repeat</keyword>
<dbReference type="Pfam" id="PF13855">
    <property type="entry name" value="LRR_8"/>
    <property type="match status" value="1"/>
</dbReference>
<keyword evidence="12 15" id="KW-0472">Membrane</keyword>
<dbReference type="SUPFAM" id="SSF56112">
    <property type="entry name" value="Protein kinase-like (PK-like)"/>
    <property type="match status" value="1"/>
</dbReference>
<evidence type="ECO:0000256" key="15">
    <source>
        <dbReference type="SAM" id="Phobius"/>
    </source>
</evidence>
<evidence type="ECO:0000313" key="17">
    <source>
        <dbReference type="EMBL" id="MED6182762.1"/>
    </source>
</evidence>
<keyword evidence="3" id="KW-0723">Serine/threonine-protein kinase</keyword>
<sequence>MKNLVDLKIGDNHLSGKIPNEIGLLQSLNYLHLDGNDLTGSIPRQVVQLPKLLELNLSNNKLDGSIPSDFNTMQCLYSLDLSGNLLNGTIPSVLGELKQLQWLNLSRNNLSGSIPSSFSGMSILTFVNISHNQLEGPLPDNKAFLHASIESLKNNKGLCGNVTGLVPCSSSSPTHKSHKDLLLVLLLIFGVLALALCVSAVLVYILRKKASKKENQATEVPQLEEIFSIWSHDGKMAFKTIIQATENFDEKYVIGIGGQGSVYRAELPSGMVVAVKKLHPESDADDKYNVKAFRNEIKALTEIRHRNIIKLYGRRKLGSSAER</sequence>
<comment type="catalytic activity">
    <reaction evidence="13">
        <text>L-threonyl-[protein] + ATP = O-phospho-L-threonyl-[protein] + ADP + H(+)</text>
        <dbReference type="Rhea" id="RHEA:46608"/>
        <dbReference type="Rhea" id="RHEA-COMP:11060"/>
        <dbReference type="Rhea" id="RHEA-COMP:11605"/>
        <dbReference type="ChEBI" id="CHEBI:15378"/>
        <dbReference type="ChEBI" id="CHEBI:30013"/>
        <dbReference type="ChEBI" id="CHEBI:30616"/>
        <dbReference type="ChEBI" id="CHEBI:61977"/>
        <dbReference type="ChEBI" id="CHEBI:456216"/>
        <dbReference type="EC" id="2.7.11.1"/>
    </reaction>
</comment>
<gene>
    <name evidence="17" type="ORF">PIB30_031764</name>
</gene>
<keyword evidence="5" id="KW-0808">Transferase</keyword>
<evidence type="ECO:0000256" key="8">
    <source>
        <dbReference type="ARBA" id="ARBA00022741"/>
    </source>
</evidence>
<evidence type="ECO:0000256" key="1">
    <source>
        <dbReference type="ARBA" id="ARBA00004370"/>
    </source>
</evidence>
<evidence type="ECO:0000256" key="12">
    <source>
        <dbReference type="ARBA" id="ARBA00023136"/>
    </source>
</evidence>
<accession>A0ABU6WAF8</accession>
<dbReference type="Gene3D" id="3.80.10.10">
    <property type="entry name" value="Ribonuclease Inhibitor"/>
    <property type="match status" value="1"/>
</dbReference>
<protein>
    <recommendedName>
        <fullName evidence="2">non-specific serine/threonine protein kinase</fullName>
        <ecNumber evidence="2">2.7.11.1</ecNumber>
    </recommendedName>
</protein>
<dbReference type="Proteomes" id="UP001341840">
    <property type="component" value="Unassembled WGS sequence"/>
</dbReference>
<dbReference type="InterPro" id="IPR032675">
    <property type="entry name" value="LRR_dom_sf"/>
</dbReference>
<evidence type="ECO:0000313" key="18">
    <source>
        <dbReference type="Proteomes" id="UP001341840"/>
    </source>
</evidence>
<keyword evidence="18" id="KW-1185">Reference proteome</keyword>
<dbReference type="InterPro" id="IPR001611">
    <property type="entry name" value="Leu-rich_rpt"/>
</dbReference>
<evidence type="ECO:0000256" key="3">
    <source>
        <dbReference type="ARBA" id="ARBA00022527"/>
    </source>
</evidence>
<keyword evidence="8" id="KW-0547">Nucleotide-binding</keyword>
<dbReference type="InterPro" id="IPR051420">
    <property type="entry name" value="Ser_Thr_Kinases_DiverseReg"/>
</dbReference>
<evidence type="ECO:0000256" key="5">
    <source>
        <dbReference type="ARBA" id="ARBA00022679"/>
    </source>
</evidence>
<dbReference type="InterPro" id="IPR011009">
    <property type="entry name" value="Kinase-like_dom_sf"/>
</dbReference>
<evidence type="ECO:0000256" key="11">
    <source>
        <dbReference type="ARBA" id="ARBA00022989"/>
    </source>
</evidence>
<dbReference type="InterPro" id="IPR000719">
    <property type="entry name" value="Prot_kinase_dom"/>
</dbReference>
<comment type="subcellular location">
    <subcellularLocation>
        <location evidence="1">Membrane</location>
    </subcellularLocation>
</comment>
<comment type="caution">
    <text evidence="17">The sequence shown here is derived from an EMBL/GenBank/DDBJ whole genome shotgun (WGS) entry which is preliminary data.</text>
</comment>
<feature type="transmembrane region" description="Helical" evidence="15">
    <location>
        <begin position="181"/>
        <end position="206"/>
    </location>
</feature>
<evidence type="ECO:0000256" key="2">
    <source>
        <dbReference type="ARBA" id="ARBA00012513"/>
    </source>
</evidence>
<evidence type="ECO:0000256" key="6">
    <source>
        <dbReference type="ARBA" id="ARBA00022692"/>
    </source>
</evidence>
<keyword evidence="6 15" id="KW-0812">Transmembrane</keyword>
<keyword evidence="7" id="KW-0677">Repeat</keyword>
<dbReference type="PANTHER" id="PTHR48005">
    <property type="entry name" value="LEUCINE RICH REPEAT KINASE 2"/>
    <property type="match status" value="1"/>
</dbReference>
<evidence type="ECO:0000256" key="7">
    <source>
        <dbReference type="ARBA" id="ARBA00022737"/>
    </source>
</evidence>
<proteinExistence type="predicted"/>
<feature type="domain" description="Protein kinase" evidence="16">
    <location>
        <begin position="248"/>
        <end position="323"/>
    </location>
</feature>
<dbReference type="Pfam" id="PF00560">
    <property type="entry name" value="LRR_1"/>
    <property type="match status" value="2"/>
</dbReference>
<keyword evidence="10" id="KW-0067">ATP-binding</keyword>
<evidence type="ECO:0000259" key="16">
    <source>
        <dbReference type="PROSITE" id="PS50011"/>
    </source>
</evidence>
<dbReference type="EMBL" id="JASCZI010181380">
    <property type="protein sequence ID" value="MED6182762.1"/>
    <property type="molecule type" value="Genomic_DNA"/>
</dbReference>
<dbReference type="PANTHER" id="PTHR48005:SF70">
    <property type="entry name" value="MDIS1-INTERACTING RECEPTOR LIKE KINASE 2-LIKE"/>
    <property type="match status" value="1"/>
</dbReference>
<keyword evidence="9" id="KW-0418">Kinase</keyword>
<comment type="catalytic activity">
    <reaction evidence="14">
        <text>L-seryl-[protein] + ATP = O-phospho-L-seryl-[protein] + ADP + H(+)</text>
        <dbReference type="Rhea" id="RHEA:17989"/>
        <dbReference type="Rhea" id="RHEA-COMP:9863"/>
        <dbReference type="Rhea" id="RHEA-COMP:11604"/>
        <dbReference type="ChEBI" id="CHEBI:15378"/>
        <dbReference type="ChEBI" id="CHEBI:29999"/>
        <dbReference type="ChEBI" id="CHEBI:30616"/>
        <dbReference type="ChEBI" id="CHEBI:83421"/>
        <dbReference type="ChEBI" id="CHEBI:456216"/>
        <dbReference type="EC" id="2.7.11.1"/>
    </reaction>
</comment>
<evidence type="ECO:0000256" key="4">
    <source>
        <dbReference type="ARBA" id="ARBA00022614"/>
    </source>
</evidence>
<evidence type="ECO:0000256" key="14">
    <source>
        <dbReference type="ARBA" id="ARBA00048679"/>
    </source>
</evidence>
<dbReference type="Pfam" id="PF00069">
    <property type="entry name" value="Pkinase"/>
    <property type="match status" value="1"/>
</dbReference>
<keyword evidence="11 15" id="KW-1133">Transmembrane helix</keyword>
<reference evidence="17 18" key="1">
    <citation type="journal article" date="2023" name="Plants (Basel)">
        <title>Bridging the Gap: Combining Genomics and Transcriptomics Approaches to Understand Stylosanthes scabra, an Orphan Legume from the Brazilian Caatinga.</title>
        <authorList>
            <person name="Ferreira-Neto J.R.C."/>
            <person name="da Silva M.D."/>
            <person name="Binneck E."/>
            <person name="de Melo N.F."/>
            <person name="da Silva R.H."/>
            <person name="de Melo A.L.T.M."/>
            <person name="Pandolfi V."/>
            <person name="Bustamante F.O."/>
            <person name="Brasileiro-Vidal A.C."/>
            <person name="Benko-Iseppon A.M."/>
        </authorList>
    </citation>
    <scope>NUCLEOTIDE SEQUENCE [LARGE SCALE GENOMIC DNA]</scope>
    <source>
        <tissue evidence="17">Leaves</tissue>
    </source>
</reference>
<evidence type="ECO:0000256" key="13">
    <source>
        <dbReference type="ARBA" id="ARBA00047899"/>
    </source>
</evidence>
<evidence type="ECO:0000256" key="10">
    <source>
        <dbReference type="ARBA" id="ARBA00022840"/>
    </source>
</evidence>
<evidence type="ECO:0000256" key="9">
    <source>
        <dbReference type="ARBA" id="ARBA00022777"/>
    </source>
</evidence>
<dbReference type="SUPFAM" id="SSF52058">
    <property type="entry name" value="L domain-like"/>
    <property type="match status" value="1"/>
</dbReference>
<name>A0ABU6WAF8_9FABA</name>
<dbReference type="PROSITE" id="PS50011">
    <property type="entry name" value="PROTEIN_KINASE_DOM"/>
    <property type="match status" value="1"/>
</dbReference>
<dbReference type="Gene3D" id="3.30.200.20">
    <property type="entry name" value="Phosphorylase Kinase, domain 1"/>
    <property type="match status" value="1"/>
</dbReference>